<dbReference type="GeneID" id="29385666"/>
<gene>
    <name evidence="4" type="primary">tnsE</name>
    <name evidence="3" type="ORF">AL536_18300</name>
    <name evidence="4" type="ORF">NCTC11327_02421</name>
</gene>
<dbReference type="EMBL" id="UHIP01000001">
    <property type="protein sequence ID" value="SUP28299.1"/>
    <property type="molecule type" value="Genomic_DNA"/>
</dbReference>
<reference evidence="3" key="2">
    <citation type="submission" date="2018-01" db="EMBL/GenBank/DDBJ databases">
        <title>FDA dAtabase for Regulatory Grade micrObial Sequences (FDA-ARGOS): Supporting development and validation of Infectious Disease Dx tests.</title>
        <authorList>
            <person name="Hoffmann M."/>
            <person name="Allard M."/>
            <person name="Evans P."/>
            <person name="Brown E."/>
            <person name="Tallon L."/>
            <person name="Sadzewicz L."/>
            <person name="Sengamalay N."/>
            <person name="Ott S."/>
            <person name="Godinez A."/>
            <person name="Nagaraj S."/>
            <person name="Vyas G."/>
            <person name="Aluvathingal J."/>
            <person name="Nadendla S."/>
            <person name="Geyer C."/>
            <person name="Sichtig H."/>
        </authorList>
    </citation>
    <scope>NUCLEOTIDE SEQUENCE</scope>
    <source>
        <strain evidence="3">ATCC 33809</strain>
    </source>
</reference>
<reference evidence="4 6" key="3">
    <citation type="submission" date="2018-06" db="EMBL/GenBank/DDBJ databases">
        <authorList>
            <consortium name="Pathogen Informatics"/>
            <person name="Doyle S."/>
        </authorList>
    </citation>
    <scope>NUCLEOTIDE SEQUENCE [LARGE SCALE GENOMIC DNA]</scope>
    <source>
        <strain evidence="4 6">NCTC11327</strain>
    </source>
</reference>
<reference evidence="5" key="1">
    <citation type="submission" date="2015-12" db="EMBL/GenBank/DDBJ databases">
        <title>FDA dAtabase for Regulatory Grade micrObial Sequences (FDA-ARGOS): Supporting development and validation of Infectious Disease Dx tests.</title>
        <authorList>
            <person name="Hoffmann M."/>
            <person name="Allard M."/>
            <person name="Evans P."/>
            <person name="Brown E."/>
            <person name="Tallon L.J."/>
            <person name="Sadzewicz L."/>
            <person name="Sengamalay N."/>
            <person name="Ott S."/>
            <person name="Godinez A."/>
            <person name="Nagaraj S."/>
            <person name="Vyas G."/>
            <person name="Aluvathingal J."/>
            <person name="Nadendla S."/>
            <person name="Geyer C."/>
            <person name="Sichtig H."/>
        </authorList>
    </citation>
    <scope>NUCLEOTIDE SEQUENCE [LARGE SCALE GENOMIC DNA]</scope>
    <source>
        <strain evidence="5">ATCC 33809</strain>
    </source>
</reference>
<evidence type="ECO:0000313" key="6">
    <source>
        <dbReference type="Proteomes" id="UP000254626"/>
    </source>
</evidence>
<dbReference type="Proteomes" id="UP000254626">
    <property type="component" value="Unassembled WGS sequence"/>
</dbReference>
<organism evidence="4 6">
    <name type="scientific">Vibrio fluvialis</name>
    <dbReference type="NCBI Taxonomy" id="676"/>
    <lineage>
        <taxon>Bacteria</taxon>
        <taxon>Pseudomonadati</taxon>
        <taxon>Pseudomonadota</taxon>
        <taxon>Gammaproteobacteria</taxon>
        <taxon>Vibrionales</taxon>
        <taxon>Vibrionaceae</taxon>
        <taxon>Vibrio</taxon>
    </lineage>
</organism>
<protein>
    <submittedName>
        <fullName evidence="3">Transcriptional antiterminator</fullName>
    </submittedName>
</protein>
<dbReference type="Proteomes" id="UP000057088">
    <property type="component" value="Chromosome 2"/>
</dbReference>
<evidence type="ECO:0000313" key="5">
    <source>
        <dbReference type="Proteomes" id="UP000057088"/>
    </source>
</evidence>
<accession>A0AAX2LUF9</accession>
<evidence type="ECO:0000313" key="4">
    <source>
        <dbReference type="EMBL" id="SUP28299.1"/>
    </source>
</evidence>
<dbReference type="InterPro" id="IPR041419">
    <property type="entry name" value="TnsE_C"/>
</dbReference>
<dbReference type="AlphaFoldDB" id="A0AAX2LUF9"/>
<evidence type="ECO:0000313" key="3">
    <source>
        <dbReference type="EMBL" id="AMF95365.1"/>
    </source>
</evidence>
<feature type="region of interest" description="Disordered" evidence="1">
    <location>
        <begin position="283"/>
        <end position="307"/>
    </location>
</feature>
<proteinExistence type="predicted"/>
<feature type="compositionally biased region" description="Basic and acidic residues" evidence="1">
    <location>
        <begin position="294"/>
        <end position="307"/>
    </location>
</feature>
<evidence type="ECO:0000259" key="2">
    <source>
        <dbReference type="Pfam" id="PF18623"/>
    </source>
</evidence>
<name>A0AAX2LUF9_VIBFL</name>
<evidence type="ECO:0000256" key="1">
    <source>
        <dbReference type="SAM" id="MobiDB-lite"/>
    </source>
</evidence>
<dbReference type="RefSeq" id="WP_061056894.1">
    <property type="nucleotide sequence ID" value="NZ_CABLBX010000020.1"/>
</dbReference>
<sequence length="535" mass="60795">MNGSIQLKGFKDDTWINGIGNLYRKKGAIQWGINLSIHPKGDNGKDSTTLSNAPVLVRKRKINPTYDYYFKESSEKSFVISTTREWSVERICDCPARDRLAKSEAGEYCFVFSLADGTTVYLPQFELARMLFFKNGYLARTALEHDLLNIEYSPEYDEESDRTIINVLDSFSGNKELFSDYGFRRLFAWILMDPEARRSYDSIGAYQLNHGYDVGQYRRWSFRFDPPALEDARMRVKGYIDADSQTMLVHEIIGLRYIPMNVPERVVFYHPSFYTKVSGNGLGNGSGANRPPGHKVDDAAEGSRENKPVALEGYATEFEFDRAIETSKICEKKKLTGRGRKDDDEPGEASSDVSTEEQGPGGDLPSADWDNMNDQTDDAHLYLNKFASYFKMLELLEETHGCRIVIYKLRKLPVIGKCKKHVVEPDGEPRCMSVAHVTADTTGYYLLEVDTSDAAKALSTRVIRACAIRDIEPHLYEIEKQLLKASLSWPKEHLDKLVGADNHFWVPHQKSKQGGALTGEDIDKWTQRMSERLKS</sequence>
<feature type="domain" description="TnsE C-terminal" evidence="2">
    <location>
        <begin position="384"/>
        <end position="529"/>
    </location>
</feature>
<dbReference type="KEGG" id="vfl:AL536_18300"/>
<feature type="region of interest" description="Disordered" evidence="1">
    <location>
        <begin position="337"/>
        <end position="371"/>
    </location>
</feature>
<dbReference type="Pfam" id="PF18623">
    <property type="entry name" value="TnsE_C"/>
    <property type="match status" value="1"/>
</dbReference>
<dbReference type="EMBL" id="CP014035">
    <property type="protein sequence ID" value="AMF95365.1"/>
    <property type="molecule type" value="Genomic_DNA"/>
</dbReference>
<keyword evidence="5" id="KW-1185">Reference proteome</keyword>